<gene>
    <name evidence="2" type="ORF">CPTMiller_00210</name>
</gene>
<proteinExistence type="predicted"/>
<dbReference type="InterPro" id="IPR003611">
    <property type="entry name" value="NUMOD3"/>
</dbReference>
<accession>A0A076YPL1</accession>
<evidence type="ECO:0000259" key="1">
    <source>
        <dbReference type="Pfam" id="PF07460"/>
    </source>
</evidence>
<dbReference type="GO" id="GO:0003677">
    <property type="term" value="F:DNA binding"/>
    <property type="evidence" value="ECO:0007669"/>
    <property type="project" value="InterPro"/>
</dbReference>
<organism evidence="2 3">
    <name type="scientific">Citrobacter phage Miller</name>
    <dbReference type="NCBI Taxonomy" id="1527524"/>
    <lineage>
        <taxon>Viruses</taxon>
        <taxon>Duplodnaviria</taxon>
        <taxon>Heunggongvirae</taxon>
        <taxon>Uroviricota</taxon>
        <taxon>Caudoviricetes</taxon>
        <taxon>Pantevenvirales</taxon>
        <taxon>Straboviridae</taxon>
        <taxon>Pseudotevenvirus</taxon>
        <taxon>Pseudotevenvirus miller</taxon>
    </lineage>
</organism>
<feature type="domain" description="Nuclease associated modular" evidence="1">
    <location>
        <begin position="137"/>
        <end position="156"/>
    </location>
</feature>
<dbReference type="Proteomes" id="UP000201263">
    <property type="component" value="Segment"/>
</dbReference>
<dbReference type="GeneID" id="22113682"/>
<dbReference type="GO" id="GO:0004519">
    <property type="term" value="F:endonuclease activity"/>
    <property type="evidence" value="ECO:0007669"/>
    <property type="project" value="UniProtKB-KW"/>
</dbReference>
<keyword evidence="2" id="KW-0378">Hydrolase</keyword>
<protein>
    <submittedName>
        <fullName evidence="2">MobE mobile endonuclease</fullName>
    </submittedName>
</protein>
<keyword evidence="3" id="KW-1185">Reference proteome</keyword>
<evidence type="ECO:0000313" key="3">
    <source>
        <dbReference type="Proteomes" id="UP000201263"/>
    </source>
</evidence>
<keyword evidence="2" id="KW-0255">Endonuclease</keyword>
<reference evidence="2 3" key="1">
    <citation type="submission" date="2014-07" db="EMBL/GenBank/DDBJ databases">
        <title>Complete Genome of Citrobacter freundii Myophage Miller.</title>
        <authorList>
            <person name="Hwang K."/>
            <person name="Luna A.J."/>
            <person name="Hernandez A.C."/>
            <person name="Everett G.F.K."/>
        </authorList>
    </citation>
    <scope>NUCLEOTIDE SEQUENCE [LARGE SCALE GENOMIC DNA]</scope>
</reference>
<keyword evidence="2" id="KW-0540">Nuclease</keyword>
<sequence length="216" mass="25482">MMKICTRFKEDLMIYTKLKEWLPHDLYVEYVDIITASPKTEYTEKHHILPRSLFPEFENDPDNLVELDVMKHLMAHRTLAKTNDHKMILAFFMMFTYEHKRYSTLSEQEQQFILEEKTKAREAMRVVKKEQMKGKYDGENNPFYGKRHTDEFKKMMGSVHKGKKLSPEHLANLVAAHKGKKREKVKCPHCGIMCAANTAKRWHFDNCKSGLVQQGD</sequence>
<name>A0A076YPL1_9CAUD</name>
<dbReference type="RefSeq" id="YP_009097812.1">
    <property type="nucleotide sequence ID" value="NC_025414.1"/>
</dbReference>
<dbReference type="EMBL" id="KM236237">
    <property type="protein sequence ID" value="AIK68146.1"/>
    <property type="molecule type" value="Genomic_DNA"/>
</dbReference>
<dbReference type="KEGG" id="vg:22113682"/>
<evidence type="ECO:0000313" key="2">
    <source>
        <dbReference type="EMBL" id="AIK68146.1"/>
    </source>
</evidence>
<dbReference type="Pfam" id="PF07460">
    <property type="entry name" value="NUMOD3"/>
    <property type="match status" value="1"/>
</dbReference>
<dbReference type="SUPFAM" id="SSF64496">
    <property type="entry name" value="DNA-binding domain of intron-encoded endonucleases"/>
    <property type="match status" value="1"/>
</dbReference>